<evidence type="ECO:0000313" key="2">
    <source>
        <dbReference type="EMBL" id="NMO20602.1"/>
    </source>
</evidence>
<proteinExistence type="predicted"/>
<dbReference type="PROSITE" id="PS51257">
    <property type="entry name" value="PROKAR_LIPOPROTEIN"/>
    <property type="match status" value="1"/>
</dbReference>
<protein>
    <recommendedName>
        <fullName evidence="4">Lipoprotein</fullName>
    </recommendedName>
</protein>
<sequence length="207" mass="22510">MKAITLRSAAPIHASLALMLSLATLGCGGDDEQPERDMGIVRVRYGDTWKDINAEGRHMFAPGDIPFDTTFTFCRWDTRREDPQENTKGLCVHVDFESFPEGAGPATYTLDGTARHPAEFQYVLNYGTEFEPGPAHAPEVKGAWVKSGCKTEDTSEAAVQQVSGQLVLTENSKDRIAGHLTLAVTGKTGGFCPGDAAEVDIDFEFPR</sequence>
<keyword evidence="1" id="KW-0732">Signal</keyword>
<organism evidence="2 3">
    <name type="scientific">Pyxidicoccus fallax</name>
    <dbReference type="NCBI Taxonomy" id="394095"/>
    <lineage>
        <taxon>Bacteria</taxon>
        <taxon>Pseudomonadati</taxon>
        <taxon>Myxococcota</taxon>
        <taxon>Myxococcia</taxon>
        <taxon>Myxococcales</taxon>
        <taxon>Cystobacterineae</taxon>
        <taxon>Myxococcaceae</taxon>
        <taxon>Pyxidicoccus</taxon>
    </lineage>
</organism>
<accession>A0A848LSJ9</accession>
<reference evidence="2 3" key="1">
    <citation type="submission" date="2020-04" db="EMBL/GenBank/DDBJ databases">
        <title>Draft genome of Pyxidicoccus fallax type strain.</title>
        <authorList>
            <person name="Whitworth D.E."/>
        </authorList>
    </citation>
    <scope>NUCLEOTIDE SEQUENCE [LARGE SCALE GENOMIC DNA]</scope>
    <source>
        <strain evidence="2 3">DSM 14698</strain>
    </source>
</reference>
<dbReference type="EMBL" id="JABBJJ010000255">
    <property type="protein sequence ID" value="NMO20602.1"/>
    <property type="molecule type" value="Genomic_DNA"/>
</dbReference>
<feature type="chain" id="PRO_5033051327" description="Lipoprotein" evidence="1">
    <location>
        <begin position="30"/>
        <end position="207"/>
    </location>
</feature>
<feature type="signal peptide" evidence="1">
    <location>
        <begin position="1"/>
        <end position="29"/>
    </location>
</feature>
<evidence type="ECO:0008006" key="4">
    <source>
        <dbReference type="Google" id="ProtNLM"/>
    </source>
</evidence>
<dbReference type="RefSeq" id="WP_169349815.1">
    <property type="nucleotide sequence ID" value="NZ_JABBJJ010000255.1"/>
</dbReference>
<dbReference type="Proteomes" id="UP000518300">
    <property type="component" value="Unassembled WGS sequence"/>
</dbReference>
<gene>
    <name evidence="2" type="ORF">HG543_37935</name>
</gene>
<name>A0A848LSJ9_9BACT</name>
<comment type="caution">
    <text evidence="2">The sequence shown here is derived from an EMBL/GenBank/DDBJ whole genome shotgun (WGS) entry which is preliminary data.</text>
</comment>
<dbReference type="AlphaFoldDB" id="A0A848LSJ9"/>
<evidence type="ECO:0000313" key="3">
    <source>
        <dbReference type="Proteomes" id="UP000518300"/>
    </source>
</evidence>
<keyword evidence="3" id="KW-1185">Reference proteome</keyword>
<evidence type="ECO:0000256" key="1">
    <source>
        <dbReference type="SAM" id="SignalP"/>
    </source>
</evidence>